<protein>
    <submittedName>
        <fullName evidence="10">Glutathione transport system permease protein GsiD</fullName>
    </submittedName>
</protein>
<dbReference type="PANTHER" id="PTHR43386">
    <property type="entry name" value="OLIGOPEPTIDE TRANSPORT SYSTEM PERMEASE PROTEIN APPC"/>
    <property type="match status" value="1"/>
</dbReference>
<evidence type="ECO:0000259" key="9">
    <source>
        <dbReference type="PROSITE" id="PS50928"/>
    </source>
</evidence>
<keyword evidence="3" id="KW-1003">Cell membrane</keyword>
<feature type="transmembrane region" description="Helical" evidence="7">
    <location>
        <begin position="301"/>
        <end position="322"/>
    </location>
</feature>
<sequence>METNMATTDQTDEAVPAAQAPGTHHSQFEMFWKEFRRNTLSLVGSAIILTMLLTALFAPFLAPHDPTTQFEAPDGEHNPMPMGTEMLVENDAGEVVGTTTAYLGTDHHGRDILSRIIYGLRTLMTVSLGVVGFAMALGVTAGAIAGYYRNTWVDEIIMRFMDILFSFPSLILAIAVLGVLGVGSTEYGSFTLPNIVKVIAVIGVVYIPSFARVMRGSVLKEMEEDYIDAAKSLGASDRHILVKDIAVNTLPTVVVQGTLYMGTAVLASAALSFLGLGIQPPNASLGLMLSNARGYLYSGEWWYSVFPGLVIVVTILGFNLLGDGLRDALDPRNDGGER</sequence>
<evidence type="ECO:0000313" key="11">
    <source>
        <dbReference type="Proteomes" id="UP000198902"/>
    </source>
</evidence>
<evidence type="ECO:0000256" key="1">
    <source>
        <dbReference type="ARBA" id="ARBA00004651"/>
    </source>
</evidence>
<reference evidence="11" key="1">
    <citation type="submission" date="2015-03" db="EMBL/GenBank/DDBJ databases">
        <authorList>
            <person name="Urmite Genomes"/>
        </authorList>
    </citation>
    <scope>NUCLEOTIDE SEQUENCE [LARGE SCALE GENOMIC DNA]</scope>
    <source>
        <strain evidence="11">Arc-Hr</strain>
    </source>
</reference>
<dbReference type="Gene3D" id="1.10.3720.10">
    <property type="entry name" value="MetI-like"/>
    <property type="match status" value="1"/>
</dbReference>
<evidence type="ECO:0000256" key="5">
    <source>
        <dbReference type="ARBA" id="ARBA00022989"/>
    </source>
</evidence>
<dbReference type="SUPFAM" id="SSF161098">
    <property type="entry name" value="MetI-like"/>
    <property type="match status" value="1"/>
</dbReference>
<feature type="transmembrane region" description="Helical" evidence="7">
    <location>
        <begin position="259"/>
        <end position="281"/>
    </location>
</feature>
<evidence type="ECO:0000256" key="4">
    <source>
        <dbReference type="ARBA" id="ARBA00022692"/>
    </source>
</evidence>
<keyword evidence="5 7" id="KW-1133">Transmembrane helix</keyword>
<evidence type="ECO:0000256" key="3">
    <source>
        <dbReference type="ARBA" id="ARBA00022475"/>
    </source>
</evidence>
<dbReference type="PANTHER" id="PTHR43386:SF1">
    <property type="entry name" value="D,D-DIPEPTIDE TRANSPORT SYSTEM PERMEASE PROTEIN DDPC-RELATED"/>
    <property type="match status" value="1"/>
</dbReference>
<dbReference type="InterPro" id="IPR050366">
    <property type="entry name" value="BP-dependent_transpt_permease"/>
</dbReference>
<feature type="region of interest" description="Disordered" evidence="8">
    <location>
        <begin position="1"/>
        <end position="22"/>
    </location>
</feature>
<organism evidence="10 11">
    <name type="scientific">Haloferax massiliensis</name>
    <dbReference type="NCBI Taxonomy" id="1476858"/>
    <lineage>
        <taxon>Archaea</taxon>
        <taxon>Methanobacteriati</taxon>
        <taxon>Methanobacteriota</taxon>
        <taxon>Stenosarchaea group</taxon>
        <taxon>Halobacteria</taxon>
        <taxon>Halobacteriales</taxon>
        <taxon>Haloferacaceae</taxon>
        <taxon>Haloferax</taxon>
    </lineage>
</organism>
<dbReference type="PROSITE" id="PS50928">
    <property type="entry name" value="ABC_TM1"/>
    <property type="match status" value="1"/>
</dbReference>
<dbReference type="InterPro" id="IPR000515">
    <property type="entry name" value="MetI-like"/>
</dbReference>
<evidence type="ECO:0000313" key="10">
    <source>
        <dbReference type="EMBL" id="CQR48657.1"/>
    </source>
</evidence>
<name>A0A0D6JL66_9EURY</name>
<feature type="transmembrane region" description="Helical" evidence="7">
    <location>
        <begin position="40"/>
        <end position="62"/>
    </location>
</feature>
<evidence type="ECO:0000256" key="7">
    <source>
        <dbReference type="RuleBase" id="RU363032"/>
    </source>
</evidence>
<dbReference type="GO" id="GO:0005886">
    <property type="term" value="C:plasma membrane"/>
    <property type="evidence" value="ECO:0007669"/>
    <property type="project" value="UniProtKB-SubCell"/>
</dbReference>
<feature type="domain" description="ABC transmembrane type-1" evidence="9">
    <location>
        <begin position="120"/>
        <end position="322"/>
    </location>
</feature>
<evidence type="ECO:0000256" key="8">
    <source>
        <dbReference type="SAM" id="MobiDB-lite"/>
    </source>
</evidence>
<dbReference type="GO" id="GO:0055085">
    <property type="term" value="P:transmembrane transport"/>
    <property type="evidence" value="ECO:0007669"/>
    <property type="project" value="InterPro"/>
</dbReference>
<feature type="transmembrane region" description="Helical" evidence="7">
    <location>
        <begin position="123"/>
        <end position="148"/>
    </location>
</feature>
<comment type="similarity">
    <text evidence="7">Belongs to the binding-protein-dependent transport system permease family.</text>
</comment>
<keyword evidence="6 7" id="KW-0472">Membrane</keyword>
<keyword evidence="2 7" id="KW-0813">Transport</keyword>
<dbReference type="InterPro" id="IPR035906">
    <property type="entry name" value="MetI-like_sf"/>
</dbReference>
<feature type="transmembrane region" description="Helical" evidence="7">
    <location>
        <begin position="160"/>
        <end position="183"/>
    </location>
</feature>
<dbReference type="Pfam" id="PF12911">
    <property type="entry name" value="OppC_N"/>
    <property type="match status" value="1"/>
</dbReference>
<dbReference type="InterPro" id="IPR025966">
    <property type="entry name" value="OppC_N"/>
</dbReference>
<keyword evidence="11" id="KW-1185">Reference proteome</keyword>
<dbReference type="CDD" id="cd06261">
    <property type="entry name" value="TM_PBP2"/>
    <property type="match status" value="1"/>
</dbReference>
<dbReference type="EMBL" id="CSTE01000001">
    <property type="protein sequence ID" value="CQR48657.1"/>
    <property type="molecule type" value="Genomic_DNA"/>
</dbReference>
<keyword evidence="4 7" id="KW-0812">Transmembrane</keyword>
<proteinExistence type="inferred from homology"/>
<comment type="subcellular location">
    <subcellularLocation>
        <location evidence="1 7">Cell membrane</location>
        <topology evidence="1 7">Multi-pass membrane protein</topology>
    </subcellularLocation>
</comment>
<evidence type="ECO:0000256" key="2">
    <source>
        <dbReference type="ARBA" id="ARBA00022448"/>
    </source>
</evidence>
<accession>A0A0D6JL66</accession>
<gene>
    <name evidence="10" type="primary">gsiD_1</name>
    <name evidence="10" type="ORF">BN996_00104</name>
</gene>
<feature type="transmembrane region" description="Helical" evidence="7">
    <location>
        <begin position="195"/>
        <end position="214"/>
    </location>
</feature>
<evidence type="ECO:0000256" key="6">
    <source>
        <dbReference type="ARBA" id="ARBA00023136"/>
    </source>
</evidence>
<dbReference type="Proteomes" id="UP000198902">
    <property type="component" value="Unassembled WGS sequence"/>
</dbReference>
<dbReference type="AlphaFoldDB" id="A0A0D6JL66"/>
<dbReference type="Pfam" id="PF00528">
    <property type="entry name" value="BPD_transp_1"/>
    <property type="match status" value="1"/>
</dbReference>